<comment type="caution">
    <text evidence="2">The sequence shown here is derived from an EMBL/GenBank/DDBJ whole genome shotgun (WGS) entry which is preliminary data.</text>
</comment>
<keyword evidence="1" id="KW-1133">Transmembrane helix</keyword>
<keyword evidence="1" id="KW-0812">Transmembrane</keyword>
<proteinExistence type="predicted"/>
<protein>
    <submittedName>
        <fullName evidence="2">Uncharacterized protein</fullName>
    </submittedName>
</protein>
<dbReference type="AlphaFoldDB" id="A0A8S1HUE1"/>
<evidence type="ECO:0000313" key="3">
    <source>
        <dbReference type="Proteomes" id="UP000835052"/>
    </source>
</evidence>
<dbReference type="OrthoDB" id="5815293at2759"/>
<dbReference type="Proteomes" id="UP000835052">
    <property type="component" value="Unassembled WGS sequence"/>
</dbReference>
<accession>A0A8S1HUE1</accession>
<reference evidence="2" key="1">
    <citation type="submission" date="2020-10" db="EMBL/GenBank/DDBJ databases">
        <authorList>
            <person name="Kikuchi T."/>
        </authorList>
    </citation>
    <scope>NUCLEOTIDE SEQUENCE</scope>
    <source>
        <strain evidence="2">NKZ352</strain>
    </source>
</reference>
<feature type="transmembrane region" description="Helical" evidence="1">
    <location>
        <begin position="358"/>
        <end position="377"/>
    </location>
</feature>
<gene>
    <name evidence="2" type="ORF">CAUJ_LOCUS14896</name>
</gene>
<feature type="transmembrane region" description="Helical" evidence="1">
    <location>
        <begin position="73"/>
        <end position="95"/>
    </location>
</feature>
<dbReference type="EMBL" id="CAJGYM010000147">
    <property type="protein sequence ID" value="CAD6198991.1"/>
    <property type="molecule type" value="Genomic_DNA"/>
</dbReference>
<name>A0A8S1HUE1_9PELO</name>
<keyword evidence="1" id="KW-0472">Membrane</keyword>
<organism evidence="2 3">
    <name type="scientific">Caenorhabditis auriculariae</name>
    <dbReference type="NCBI Taxonomy" id="2777116"/>
    <lineage>
        <taxon>Eukaryota</taxon>
        <taxon>Metazoa</taxon>
        <taxon>Ecdysozoa</taxon>
        <taxon>Nematoda</taxon>
        <taxon>Chromadorea</taxon>
        <taxon>Rhabditida</taxon>
        <taxon>Rhabditina</taxon>
        <taxon>Rhabditomorpha</taxon>
        <taxon>Rhabditoidea</taxon>
        <taxon>Rhabditidae</taxon>
        <taxon>Peloderinae</taxon>
        <taxon>Caenorhabditis</taxon>
    </lineage>
</organism>
<keyword evidence="3" id="KW-1185">Reference proteome</keyword>
<sequence>MGGRSETTKEHGHGLRNGVFDSEVGKSADLVLAAKQLLAVFKHLDSEGRDRESAHPIRYKNNNWLFGRFHSAVMSRLCNFLLIVLCLGVAANLNVKKERDTEVRHENRVKRQTEEDRQRVQSRVERDLWEIDYYNQLMQQHRKEKLQIEQTAIKYREARQQQLKGYVEAGRKAKADALAQAQVQARAPAVQAALVPSPTTQVPPTQIVTKKLTQDILDQLFFGSTTTTQKPPPVPLLLSEKLFNKVHKFFKAKEAMKIDEEEEMTKKKIEAIRKLEPTTTTTTTTTTTPVPTTTEKETFVVAKFDSEIYERHLKHYDRVMVPLTAEEMAKVKVIQEVKSNLHKRLKFPRFSTIPQREVMFRLFFVFVFLFLAIPLVLCSTVCRDGIDNVIKIGSIANDLPVIAKNITLLAYDYNMKPSCFEKRANVVLPGYFKIIGGEVLTKKDIDVIKSGDVRLTVIKEDEYACKDGESVMFPIPNSLCHFEATTIVPIDICEVLQKSGLHTVRELEIKKGFNSTLELPPSPSVLGISLLSLLSGNYQFVISLHSQGEKMVEVAFPAGNTKLQLGVS</sequence>
<evidence type="ECO:0000256" key="1">
    <source>
        <dbReference type="SAM" id="Phobius"/>
    </source>
</evidence>
<evidence type="ECO:0000313" key="2">
    <source>
        <dbReference type="EMBL" id="CAD6198991.1"/>
    </source>
</evidence>